<keyword evidence="2" id="KW-1185">Reference proteome</keyword>
<dbReference type="KEGG" id="pce:PECL_1610"/>
<dbReference type="Gene3D" id="2.160.10.10">
    <property type="entry name" value="Hexapeptide repeat proteins"/>
    <property type="match status" value="1"/>
</dbReference>
<dbReference type="Proteomes" id="UP000005444">
    <property type="component" value="Chromosome"/>
</dbReference>
<gene>
    <name evidence="1" type="ordered locus">PECL_1610</name>
</gene>
<accession>G8PAW0</accession>
<reference evidence="1 2" key="1">
    <citation type="journal article" date="2012" name="J. Bacteriol.">
        <title>Complete Genome Sequence of the Beer Spoilage Organism Pediococcus claussenii ATCC BAA-344T.</title>
        <authorList>
            <person name="Pittet V."/>
            <person name="Abegunde T."/>
            <person name="Marfleet T."/>
            <person name="Haakensen M."/>
            <person name="Morrow K."/>
            <person name="Jayaprakash T."/>
            <person name="Schroeder K."/>
            <person name="Trost B."/>
            <person name="Byrns S."/>
            <person name="Bergsveinson J."/>
            <person name="Kusalik A."/>
            <person name="Ziola B."/>
        </authorList>
    </citation>
    <scope>NUCLEOTIDE SEQUENCE [LARGE SCALE GENOMIC DNA]</scope>
    <source>
        <strain evidence="1 2">ATCC BAA-344</strain>
    </source>
</reference>
<dbReference type="EMBL" id="CP003137">
    <property type="protein sequence ID" value="AEV95828.1"/>
    <property type="molecule type" value="Genomic_DNA"/>
</dbReference>
<dbReference type="RefSeq" id="WP_014216022.1">
    <property type="nucleotide sequence ID" value="NC_016605.1"/>
</dbReference>
<evidence type="ECO:0000313" key="2">
    <source>
        <dbReference type="Proteomes" id="UP000005444"/>
    </source>
</evidence>
<sequence length="87" mass="10544">MNSDQIDIFKRLLEGNLVRADDKDFYKVHQIVEENAKLLMEFNSESKIDKRTIIFKKNWKNFVKDLRINPPFQIDFGRHTFCGFRYE</sequence>
<protein>
    <submittedName>
        <fullName evidence="1">Uncharacterized protein</fullName>
    </submittedName>
</protein>
<evidence type="ECO:0000313" key="1">
    <source>
        <dbReference type="EMBL" id="AEV95828.1"/>
    </source>
</evidence>
<organism evidence="1 2">
    <name type="scientific">Pediococcus claussenii (strain ATCC BAA-344 / DSM 14800 / JCM 18046 / KCTC 3811 / LMG 21948 / P06)</name>
    <dbReference type="NCBI Taxonomy" id="701521"/>
    <lineage>
        <taxon>Bacteria</taxon>
        <taxon>Bacillati</taxon>
        <taxon>Bacillota</taxon>
        <taxon>Bacilli</taxon>
        <taxon>Lactobacillales</taxon>
        <taxon>Lactobacillaceae</taxon>
        <taxon>Pediococcus</taxon>
    </lineage>
</organism>
<name>G8PAW0_PEDCP</name>
<dbReference type="PATRIC" id="fig|701521.8.peg.1510"/>
<dbReference type="AlphaFoldDB" id="G8PAW0"/>
<dbReference type="HOGENOM" id="CLU_2480564_0_0_9"/>
<proteinExistence type="predicted"/>
<dbReference type="STRING" id="701521.PECL_1610"/>